<accession>A0AAW9NYE4</accession>
<dbReference type="AlphaFoldDB" id="A0AAW9NYE4"/>
<proteinExistence type="predicted"/>
<evidence type="ECO:0000313" key="1">
    <source>
        <dbReference type="EMBL" id="MEC1180491.1"/>
    </source>
</evidence>
<gene>
    <name evidence="1" type="ORF">P9B03_18665</name>
</gene>
<dbReference type="EMBL" id="JARSFG010000032">
    <property type="protein sequence ID" value="MEC1180491.1"/>
    <property type="molecule type" value="Genomic_DNA"/>
</dbReference>
<name>A0AAW9NYE4_9BACL</name>
<protein>
    <recommendedName>
        <fullName evidence="3">PD-(D/E)XK nuclease superfamily protein</fullName>
    </recommendedName>
</protein>
<organism evidence="1 2">
    <name type="scientific">Metasolibacillus meyeri</name>
    <dbReference type="NCBI Taxonomy" id="1071052"/>
    <lineage>
        <taxon>Bacteria</taxon>
        <taxon>Bacillati</taxon>
        <taxon>Bacillota</taxon>
        <taxon>Bacilli</taxon>
        <taxon>Bacillales</taxon>
        <taxon>Caryophanaceae</taxon>
        <taxon>Metasolibacillus</taxon>
    </lineage>
</organism>
<comment type="caution">
    <text evidence="1">The sequence shown here is derived from an EMBL/GenBank/DDBJ whole genome shotgun (WGS) entry which is preliminary data.</text>
</comment>
<evidence type="ECO:0000313" key="2">
    <source>
        <dbReference type="Proteomes" id="UP001344888"/>
    </source>
</evidence>
<evidence type="ECO:0008006" key="3">
    <source>
        <dbReference type="Google" id="ProtNLM"/>
    </source>
</evidence>
<dbReference type="Proteomes" id="UP001344888">
    <property type="component" value="Unassembled WGS sequence"/>
</dbReference>
<sequence>MSGNIWRIIEFINQSECDIDIVSHVKAVGLSVKFWSENILILSDVQNSISEVIETLSTNIRKEIIDDEDYNPKLGEEEEKKEEEEDLFMLNLYDCNEIMFSFCINNKECQTEDEALNFLSIIGKVPEYDYEYKHFERYEYVTQSKYPLFHNIEAKNIAVFHINSIECGIALVGYMIRDNKMYFTIKTFQSEVLDYLIRKFKSSYQQIEFLDNINWKSILSRKVSDGYRPSHSYLVTNPLSKQFLKTSKSSSSADNFKFVLKRLLNKGYLDEEEYLQMSEDDNISKFLHPYYIYTGKKKNGIWFGEYTGIAYHELDKANPMKIVPLNSKQKVYAPHHDLLHYIRAFWHQNFIEEAIQQIKNEWDKKNHFLRIIDIIIDYQFDFISETKPQKESRDIDCLIRVKNITSNEEYIISLEGKRNSNEYSNVVKDNKEKISTNYARKFTSFIMVSYFNIGETNRKRTIIWENGENKVEKEIFPCVEYNFSNLVESLKKIITVSCGIGDIMDWDQQYKYFKYRMMKHNG</sequence>
<keyword evidence="2" id="KW-1185">Reference proteome</keyword>
<dbReference type="RefSeq" id="WP_326125029.1">
    <property type="nucleotide sequence ID" value="NZ_JARSFG010000032.1"/>
</dbReference>
<reference evidence="1 2" key="1">
    <citation type="submission" date="2023-03" db="EMBL/GenBank/DDBJ databases">
        <title>Bacillus Genome Sequencing.</title>
        <authorList>
            <person name="Dunlap C."/>
        </authorList>
    </citation>
    <scope>NUCLEOTIDE SEQUENCE [LARGE SCALE GENOMIC DNA]</scope>
    <source>
        <strain evidence="1 2">B-59205</strain>
    </source>
</reference>